<evidence type="ECO:0000256" key="5">
    <source>
        <dbReference type="ARBA" id="ARBA00023172"/>
    </source>
</evidence>
<feature type="domain" description="Cas12f1-like TNB" evidence="8">
    <location>
        <begin position="248"/>
        <end position="289"/>
    </location>
</feature>
<dbReference type="InterPro" id="IPR051399">
    <property type="entry name" value="RNA-guided_DNA_endo/Transpos"/>
</dbReference>
<evidence type="ECO:0000256" key="6">
    <source>
        <dbReference type="SAM" id="MobiDB-lite"/>
    </source>
</evidence>
<feature type="domain" description="Probable transposase IS891/IS1136/IS1341" evidence="7">
    <location>
        <begin position="111"/>
        <end position="220"/>
    </location>
</feature>
<dbReference type="AlphaFoldDB" id="E6PIX0"/>
<gene>
    <name evidence="9" type="ORF">CARN1_0892</name>
</gene>
<protein>
    <submittedName>
        <fullName evidence="9">Transposase, ORFB, IS200/IS605 family</fullName>
    </submittedName>
</protein>
<feature type="region of interest" description="Disordered" evidence="6">
    <location>
        <begin position="284"/>
        <end position="329"/>
    </location>
</feature>
<sequence length="329" mass="36860">MAGYLVYLKSEYPFLREAPSQPLQQTLKDLATAYERAFDPHLAAQFPRFKKRGRSQGIRFPQGFAIDGSGVSLPKIGWIGFRKSREIEGVLKNTTVLYDGTHWYVTIQAQREVNDPVHPSRSTVGIDLGVAKFAALSDGTFVESVNAFKKYEKRLAFYQRRMARKVKFSANWTKAKQKVTTTQHNIGNIRNDMLHKASTRISKNHAVVVMEDLRIINMTASAKGSVERPGKNVRAKSGLNRRILDQGWGEFRRQLGYKLSWNGGALLLVDPRNTSRTCALCGHTSAENRQTSPIIDTEGATTRPTPIPTPPSISYEGLDRAGSPVEIRR</sequence>
<organism evidence="9">
    <name type="scientific">mine drainage metagenome</name>
    <dbReference type="NCBI Taxonomy" id="410659"/>
    <lineage>
        <taxon>unclassified sequences</taxon>
        <taxon>metagenomes</taxon>
        <taxon>ecological metagenomes</taxon>
    </lineage>
</organism>
<keyword evidence="5" id="KW-0233">DNA recombination</keyword>
<evidence type="ECO:0000313" key="9">
    <source>
        <dbReference type="EMBL" id="CBH76412.1"/>
    </source>
</evidence>
<dbReference type="Pfam" id="PF07282">
    <property type="entry name" value="Cas12f1-like_TNB"/>
    <property type="match status" value="1"/>
</dbReference>
<evidence type="ECO:0000256" key="4">
    <source>
        <dbReference type="ARBA" id="ARBA00023125"/>
    </source>
</evidence>
<evidence type="ECO:0000256" key="2">
    <source>
        <dbReference type="ARBA" id="ARBA00011044"/>
    </source>
</evidence>
<evidence type="ECO:0000259" key="7">
    <source>
        <dbReference type="Pfam" id="PF01385"/>
    </source>
</evidence>
<dbReference type="InterPro" id="IPR010095">
    <property type="entry name" value="Cas12f1-like_TNB"/>
</dbReference>
<feature type="compositionally biased region" description="Polar residues" evidence="6">
    <location>
        <begin position="285"/>
        <end position="294"/>
    </location>
</feature>
<dbReference type="PANTHER" id="PTHR30405">
    <property type="entry name" value="TRANSPOSASE"/>
    <property type="match status" value="1"/>
</dbReference>
<keyword evidence="4" id="KW-0238">DNA-binding</keyword>
<keyword evidence="3" id="KW-0815">Transposition</keyword>
<name>E6PIX0_9ZZZZ</name>
<proteinExistence type="inferred from homology"/>
<accession>E6PIX0</accession>
<dbReference type="NCBIfam" id="TIGR01766">
    <property type="entry name" value="IS200/IS605 family accessory protein TnpB-like domain"/>
    <property type="match status" value="1"/>
</dbReference>
<dbReference type="Pfam" id="PF01385">
    <property type="entry name" value="OrfB_IS605"/>
    <property type="match status" value="1"/>
</dbReference>
<dbReference type="InterPro" id="IPR001959">
    <property type="entry name" value="Transposase"/>
</dbReference>
<dbReference type="GO" id="GO:0006310">
    <property type="term" value="P:DNA recombination"/>
    <property type="evidence" value="ECO:0007669"/>
    <property type="project" value="UniProtKB-KW"/>
</dbReference>
<dbReference type="NCBIfam" id="NF040570">
    <property type="entry name" value="guided_TnpB"/>
    <property type="match status" value="1"/>
</dbReference>
<comment type="similarity">
    <text evidence="2">In the N-terminal section; belongs to the transposase 2 family.</text>
</comment>
<dbReference type="GO" id="GO:0032196">
    <property type="term" value="P:transposition"/>
    <property type="evidence" value="ECO:0007669"/>
    <property type="project" value="UniProtKB-KW"/>
</dbReference>
<dbReference type="GO" id="GO:0003677">
    <property type="term" value="F:DNA binding"/>
    <property type="evidence" value="ECO:0007669"/>
    <property type="project" value="UniProtKB-KW"/>
</dbReference>
<evidence type="ECO:0000259" key="8">
    <source>
        <dbReference type="Pfam" id="PF07282"/>
    </source>
</evidence>
<comment type="similarity">
    <text evidence="1">In the C-terminal section; belongs to the transposase 35 family.</text>
</comment>
<evidence type="ECO:0000256" key="1">
    <source>
        <dbReference type="ARBA" id="ARBA00008761"/>
    </source>
</evidence>
<evidence type="ECO:0000256" key="3">
    <source>
        <dbReference type="ARBA" id="ARBA00022578"/>
    </source>
</evidence>
<dbReference type="EMBL" id="CABL01000019">
    <property type="protein sequence ID" value="CBH76412.1"/>
    <property type="molecule type" value="Genomic_DNA"/>
</dbReference>
<comment type="caution">
    <text evidence="9">The sequence shown here is derived from an EMBL/GenBank/DDBJ whole genome shotgun (WGS) entry which is preliminary data.</text>
</comment>
<dbReference type="PANTHER" id="PTHR30405:SF25">
    <property type="entry name" value="RNA-GUIDED DNA ENDONUCLEASE INSQ-RELATED"/>
    <property type="match status" value="1"/>
</dbReference>
<reference evidence="9" key="1">
    <citation type="submission" date="2009-10" db="EMBL/GenBank/DDBJ databases">
        <title>Diversity of trophic interactions inside an arsenic-rich microbial ecosystem.</title>
        <authorList>
            <person name="Bertin P.N."/>
            <person name="Heinrich-Salmeron A."/>
            <person name="Pelletier E."/>
            <person name="Goulhen-Chollet F."/>
            <person name="Arsene-Ploetze F."/>
            <person name="Gallien S."/>
            <person name="Calteau A."/>
            <person name="Vallenet D."/>
            <person name="Casiot C."/>
            <person name="Chane-Woon-Ming B."/>
            <person name="Giloteaux L."/>
            <person name="Barakat M."/>
            <person name="Bonnefoy V."/>
            <person name="Bruneel O."/>
            <person name="Chandler M."/>
            <person name="Cleiss J."/>
            <person name="Duran R."/>
            <person name="Elbaz-Poulichet F."/>
            <person name="Fonknechten N."/>
            <person name="Lauga B."/>
            <person name="Mornico D."/>
            <person name="Ortet P."/>
            <person name="Schaeffer C."/>
            <person name="Siguier P."/>
            <person name="Alexander Thil Smith A."/>
            <person name="Van Dorsselaer A."/>
            <person name="Weissenbach J."/>
            <person name="Medigue C."/>
            <person name="Le Paslier D."/>
        </authorList>
    </citation>
    <scope>NUCLEOTIDE SEQUENCE</scope>
</reference>